<keyword evidence="9" id="KW-0237">DNA synthesis</keyword>
<evidence type="ECO:0000256" key="8">
    <source>
        <dbReference type="ARBA" id="ARBA00022490"/>
    </source>
</evidence>
<keyword evidence="10" id="KW-0808">Transferase</keyword>
<comment type="catalytic activity">
    <reaction evidence="19">
        <text>DNA(n) + a 2'-deoxyribonucleoside 5'-triphosphate = DNA(n+1) + diphosphate</text>
        <dbReference type="Rhea" id="RHEA:22508"/>
        <dbReference type="Rhea" id="RHEA-COMP:17339"/>
        <dbReference type="Rhea" id="RHEA-COMP:17340"/>
        <dbReference type="ChEBI" id="CHEBI:33019"/>
        <dbReference type="ChEBI" id="CHEBI:61560"/>
        <dbReference type="ChEBI" id="CHEBI:173112"/>
        <dbReference type="EC" id="2.7.7.7"/>
    </reaction>
</comment>
<dbReference type="GO" id="GO:0003684">
    <property type="term" value="F:damaged DNA binding"/>
    <property type="evidence" value="ECO:0007669"/>
    <property type="project" value="InterPro"/>
</dbReference>
<keyword evidence="14" id="KW-0227">DNA damage</keyword>
<feature type="compositionally biased region" description="Pro residues" evidence="20">
    <location>
        <begin position="677"/>
        <end position="686"/>
    </location>
</feature>
<evidence type="ECO:0000256" key="1">
    <source>
        <dbReference type="ARBA" id="ARBA00001946"/>
    </source>
</evidence>
<dbReference type="Pfam" id="PF00817">
    <property type="entry name" value="IMS"/>
    <property type="match status" value="1"/>
</dbReference>
<evidence type="ECO:0000256" key="6">
    <source>
        <dbReference type="ARBA" id="ARBA00016178"/>
    </source>
</evidence>
<dbReference type="InterPro" id="IPR043128">
    <property type="entry name" value="Rev_trsase/Diguanyl_cyclase"/>
</dbReference>
<dbReference type="PROSITE" id="PS50172">
    <property type="entry name" value="BRCT"/>
    <property type="match status" value="1"/>
</dbReference>
<dbReference type="GO" id="GO:0042276">
    <property type="term" value="P:error-prone translesion synthesis"/>
    <property type="evidence" value="ECO:0007669"/>
    <property type="project" value="TreeGrafter"/>
</dbReference>
<dbReference type="PANTHER" id="PTHR45990:SF1">
    <property type="entry name" value="DNA REPAIR PROTEIN REV1"/>
    <property type="match status" value="1"/>
</dbReference>
<dbReference type="FunFam" id="3.40.50.10190:FF:000011">
    <property type="entry name" value="DNA repair protein REV1"/>
    <property type="match status" value="1"/>
</dbReference>
<reference evidence="23" key="2">
    <citation type="submission" date="2021-01" db="EMBL/GenBank/DDBJ databases">
        <authorList>
            <person name="Corre E."/>
            <person name="Pelletier E."/>
            <person name="Niang G."/>
            <person name="Scheremetjew M."/>
            <person name="Finn R."/>
            <person name="Kale V."/>
            <person name="Holt S."/>
            <person name="Cochrane G."/>
            <person name="Meng A."/>
            <person name="Brown T."/>
            <person name="Cohen L."/>
        </authorList>
    </citation>
    <scope>NUCLEOTIDE SEQUENCE</scope>
    <source>
        <strain evidence="23">CCMP1205</strain>
    </source>
</reference>
<evidence type="ECO:0000256" key="12">
    <source>
        <dbReference type="ARBA" id="ARBA00022705"/>
    </source>
</evidence>
<dbReference type="Gene3D" id="3.30.70.270">
    <property type="match status" value="1"/>
</dbReference>
<evidence type="ECO:0000256" key="17">
    <source>
        <dbReference type="ARBA" id="ARBA00023204"/>
    </source>
</evidence>
<keyword evidence="18" id="KW-0539">Nucleus</keyword>
<evidence type="ECO:0000313" key="25">
    <source>
        <dbReference type="Proteomes" id="UP000316726"/>
    </source>
</evidence>
<dbReference type="Pfam" id="PF21999">
    <property type="entry name" value="IMS_HHH_1"/>
    <property type="match status" value="1"/>
</dbReference>
<dbReference type="HAMAP" id="MF_01113">
    <property type="entry name" value="DNApol_IV"/>
    <property type="match status" value="1"/>
</dbReference>
<dbReference type="GO" id="GO:0006281">
    <property type="term" value="P:DNA repair"/>
    <property type="evidence" value="ECO:0007669"/>
    <property type="project" value="UniProtKB-KW"/>
</dbReference>
<dbReference type="EC" id="2.7.7.7" evidence="5"/>
<comment type="cofactor">
    <cofactor evidence="1">
        <name>Mg(2+)</name>
        <dbReference type="ChEBI" id="CHEBI:18420"/>
    </cofactor>
</comment>
<dbReference type="SMART" id="SM00292">
    <property type="entry name" value="BRCT"/>
    <property type="match status" value="1"/>
</dbReference>
<dbReference type="InterPro" id="IPR017961">
    <property type="entry name" value="DNA_pol_Y-fam_little_finger"/>
</dbReference>
<dbReference type="InterPro" id="IPR036775">
    <property type="entry name" value="DNA_pol_Y-fam_lit_finger_sf"/>
</dbReference>
<dbReference type="GO" id="GO:0003887">
    <property type="term" value="F:DNA-directed DNA polymerase activity"/>
    <property type="evidence" value="ECO:0007669"/>
    <property type="project" value="UniProtKB-KW"/>
</dbReference>
<evidence type="ECO:0000259" key="21">
    <source>
        <dbReference type="PROSITE" id="PS50172"/>
    </source>
</evidence>
<reference evidence="24 25" key="1">
    <citation type="submission" date="2018-07" db="EMBL/GenBank/DDBJ databases">
        <title>The complete nuclear genome of the prasinophyte Chloropicon primus (CCMP1205).</title>
        <authorList>
            <person name="Pombert J.-F."/>
            <person name="Otis C."/>
            <person name="Turmel M."/>
            <person name="Lemieux C."/>
        </authorList>
    </citation>
    <scope>NUCLEOTIDE SEQUENCE [LARGE SCALE GENOMIC DNA]</scope>
    <source>
        <strain evidence="24 25">CCMP1205</strain>
    </source>
</reference>
<evidence type="ECO:0000256" key="4">
    <source>
        <dbReference type="ARBA" id="ARBA00010945"/>
    </source>
</evidence>
<evidence type="ECO:0000256" key="5">
    <source>
        <dbReference type="ARBA" id="ARBA00012417"/>
    </source>
</evidence>
<dbReference type="PANTHER" id="PTHR45990">
    <property type="entry name" value="DNA REPAIR PROTEIN REV1"/>
    <property type="match status" value="1"/>
</dbReference>
<comment type="subcellular location">
    <subcellularLocation>
        <location evidence="3">Cytoplasm</location>
    </subcellularLocation>
    <subcellularLocation>
        <location evidence="2">Nucleus</location>
    </subcellularLocation>
</comment>
<dbReference type="Gene3D" id="1.10.150.20">
    <property type="entry name" value="5' to 3' exonuclease, C-terminal subdomain"/>
    <property type="match status" value="1"/>
</dbReference>
<evidence type="ECO:0000256" key="14">
    <source>
        <dbReference type="ARBA" id="ARBA00022763"/>
    </source>
</evidence>
<feature type="domain" description="BRCT" evidence="21">
    <location>
        <begin position="41"/>
        <end position="132"/>
    </location>
</feature>
<dbReference type="InterPro" id="IPR022880">
    <property type="entry name" value="DNApol_IV"/>
</dbReference>
<keyword evidence="25" id="KW-1185">Reference proteome</keyword>
<dbReference type="EMBL" id="HBHL01013509">
    <property type="protein sequence ID" value="CAD9720024.1"/>
    <property type="molecule type" value="Transcribed_RNA"/>
</dbReference>
<dbReference type="Gene3D" id="6.10.250.1490">
    <property type="match status" value="1"/>
</dbReference>
<dbReference type="InterPro" id="IPR001357">
    <property type="entry name" value="BRCT_dom"/>
</dbReference>
<dbReference type="FunFam" id="3.30.1490.100:FF:000001">
    <property type="entry name" value="DNA repair protein REV1"/>
    <property type="match status" value="1"/>
</dbReference>
<name>A0A5B8MVB8_9CHLO</name>
<keyword evidence="17" id="KW-0234">DNA repair</keyword>
<dbReference type="GO" id="GO:0005737">
    <property type="term" value="C:cytoplasm"/>
    <property type="evidence" value="ECO:0007669"/>
    <property type="project" value="UniProtKB-SubCell"/>
</dbReference>
<evidence type="ECO:0000313" key="23">
    <source>
        <dbReference type="EMBL" id="CAD9720024.1"/>
    </source>
</evidence>
<keyword evidence="11" id="KW-0548">Nucleotidyltransferase</keyword>
<dbReference type="OrthoDB" id="427711at2759"/>
<keyword evidence="8" id="KW-0963">Cytoplasm</keyword>
<feature type="region of interest" description="Disordered" evidence="20">
    <location>
        <begin position="589"/>
        <end position="612"/>
    </location>
</feature>
<dbReference type="PROSITE" id="PS50173">
    <property type="entry name" value="UMUC"/>
    <property type="match status" value="1"/>
</dbReference>
<evidence type="ECO:0000256" key="19">
    <source>
        <dbReference type="ARBA" id="ARBA00049244"/>
    </source>
</evidence>
<dbReference type="SUPFAM" id="SSF100879">
    <property type="entry name" value="Lesion bypass DNA polymerase (Y-family), little finger domain"/>
    <property type="match status" value="1"/>
</dbReference>
<dbReference type="GO" id="GO:0005634">
    <property type="term" value="C:nucleus"/>
    <property type="evidence" value="ECO:0007669"/>
    <property type="project" value="UniProtKB-SubCell"/>
</dbReference>
<dbReference type="Gene3D" id="3.30.1490.100">
    <property type="entry name" value="DNA polymerase, Y-family, little finger domain"/>
    <property type="match status" value="1"/>
</dbReference>
<dbReference type="InterPro" id="IPR053848">
    <property type="entry name" value="IMS_HHH_1"/>
</dbReference>
<dbReference type="InterPro" id="IPR001126">
    <property type="entry name" value="UmuC"/>
</dbReference>
<protein>
    <recommendedName>
        <fullName evidence="6">DNA polymerase kappa</fullName>
        <ecNumber evidence="5">2.7.7.7</ecNumber>
    </recommendedName>
    <alternativeName>
        <fullName evidence="7">DNA repair protein REV1</fullName>
    </alternativeName>
</protein>
<dbReference type="GO" id="GO:0006260">
    <property type="term" value="P:DNA replication"/>
    <property type="evidence" value="ECO:0007669"/>
    <property type="project" value="UniProtKB-KW"/>
</dbReference>
<keyword evidence="15" id="KW-0460">Magnesium</keyword>
<comment type="similarity">
    <text evidence="4">Belongs to the DNA polymerase type-Y family.</text>
</comment>
<dbReference type="AlphaFoldDB" id="A0A5B8MVB8"/>
<dbReference type="EMBL" id="CP031043">
    <property type="protein sequence ID" value="QDZ23442.1"/>
    <property type="molecule type" value="Genomic_DNA"/>
</dbReference>
<dbReference type="InterPro" id="IPR043502">
    <property type="entry name" value="DNA/RNA_pol_sf"/>
</dbReference>
<evidence type="ECO:0000256" key="20">
    <source>
        <dbReference type="SAM" id="MobiDB-lite"/>
    </source>
</evidence>
<gene>
    <name evidence="24" type="ORF">A3770_10p59600</name>
    <name evidence="23" type="ORF">CPRI1469_LOCUS8890</name>
</gene>
<evidence type="ECO:0000256" key="16">
    <source>
        <dbReference type="ARBA" id="ARBA00023125"/>
    </source>
</evidence>
<evidence type="ECO:0000256" key="2">
    <source>
        <dbReference type="ARBA" id="ARBA00004123"/>
    </source>
</evidence>
<dbReference type="Gene3D" id="3.40.50.10190">
    <property type="entry name" value="BRCT domain"/>
    <property type="match status" value="1"/>
</dbReference>
<evidence type="ECO:0000256" key="11">
    <source>
        <dbReference type="ARBA" id="ARBA00022695"/>
    </source>
</evidence>
<evidence type="ECO:0000256" key="9">
    <source>
        <dbReference type="ARBA" id="ARBA00022634"/>
    </source>
</evidence>
<dbReference type="Pfam" id="PF11799">
    <property type="entry name" value="IMS_C"/>
    <property type="match status" value="1"/>
</dbReference>
<dbReference type="Gene3D" id="3.40.1170.60">
    <property type="match status" value="1"/>
</dbReference>
<dbReference type="GO" id="GO:0017125">
    <property type="term" value="F:deoxycytidyl transferase activity"/>
    <property type="evidence" value="ECO:0007669"/>
    <property type="project" value="TreeGrafter"/>
</dbReference>
<dbReference type="SUPFAM" id="SSF52113">
    <property type="entry name" value="BRCT domain"/>
    <property type="match status" value="1"/>
</dbReference>
<keyword evidence="16" id="KW-0238">DNA-binding</keyword>
<evidence type="ECO:0000256" key="13">
    <source>
        <dbReference type="ARBA" id="ARBA00022723"/>
    </source>
</evidence>
<dbReference type="Pfam" id="PF16589">
    <property type="entry name" value="BRCT_2"/>
    <property type="match status" value="1"/>
</dbReference>
<evidence type="ECO:0000256" key="15">
    <source>
        <dbReference type="ARBA" id="ARBA00022842"/>
    </source>
</evidence>
<dbReference type="STRING" id="1764295.A0A5B8MVB8"/>
<organism evidence="24 25">
    <name type="scientific">Chloropicon primus</name>
    <dbReference type="NCBI Taxonomy" id="1764295"/>
    <lineage>
        <taxon>Eukaryota</taxon>
        <taxon>Viridiplantae</taxon>
        <taxon>Chlorophyta</taxon>
        <taxon>Chloropicophyceae</taxon>
        <taxon>Chloropicales</taxon>
        <taxon>Chloropicaceae</taxon>
        <taxon>Chloropicon</taxon>
    </lineage>
</organism>
<dbReference type="Proteomes" id="UP000316726">
    <property type="component" value="Chromosome 10"/>
</dbReference>
<dbReference type="CDD" id="cd17719">
    <property type="entry name" value="BRCT_Rev1"/>
    <property type="match status" value="1"/>
</dbReference>
<feature type="region of interest" description="Disordered" evidence="20">
    <location>
        <begin position="650"/>
        <end position="691"/>
    </location>
</feature>
<evidence type="ECO:0000256" key="7">
    <source>
        <dbReference type="ARBA" id="ARBA00020399"/>
    </source>
</evidence>
<evidence type="ECO:0000256" key="10">
    <source>
        <dbReference type="ARBA" id="ARBA00022679"/>
    </source>
</evidence>
<evidence type="ECO:0000256" key="18">
    <source>
        <dbReference type="ARBA" id="ARBA00023242"/>
    </source>
</evidence>
<dbReference type="SUPFAM" id="SSF56672">
    <property type="entry name" value="DNA/RNA polymerases"/>
    <property type="match status" value="1"/>
</dbReference>
<evidence type="ECO:0000313" key="24">
    <source>
        <dbReference type="EMBL" id="QDZ23442.1"/>
    </source>
</evidence>
<feature type="domain" description="UmuC" evidence="22">
    <location>
        <begin position="229"/>
        <end position="408"/>
    </location>
</feature>
<dbReference type="GO" id="GO:0046872">
    <property type="term" value="F:metal ion binding"/>
    <property type="evidence" value="ECO:0007669"/>
    <property type="project" value="UniProtKB-KW"/>
</dbReference>
<keyword evidence="12" id="KW-0235">DNA replication</keyword>
<keyword evidence="13" id="KW-0479">Metal-binding</keyword>
<sequence length="780" mass="87302">MELKDNTRDWVIPEHNGSFRAYMNAKQEKLRVQFERRKVGGEGGIFKGVTIHVNGYTKPSHTELKELMIQWGGGFENYFSNTRVTHIICSNLTDAKLKQYQKERNPVPVVHPDWIMESIRAKRLLDFSGFVLQRIRLEPNQKVLQLPRRPRGAVGDRQGGKPSCSAQVEGRPSPGKRERDLLNNVDSFFKNSRLHFIGSWKANIDAVMSAAAALNPPRPKRVQSTERQIIHVDIDCFFASVAVSVDPSLEGKPVAVCHSDSSKGTAEISSCSYEARKFGVKAGMYFSAAKELCPGLVHAPYYFEKYQGASAVLYRILLQYSACVQPVSIDEAYADISGLGDSLSICDRIRSQFHKETGLRVSTGASHNMLLAKIATNQAKPDGTFFIRVETSKEFMKELPVKEIPGVGYKSSKKLAEMGMLHCSDVWLRSKQILQQAFGSKTGELIWEYSHGRDSRAVKSEAKRQTVGAEINWGIRFTSNQDAIKTLEKLSEEVQRRLEQSHTKGRSITLKLKLRKPNAPPPSKFLGHGWCDNISRSITLACSVDDNAVIAKEAVGLLFKLGVDPREIRGIGIQITKLDEVQMGARKRTIQPDVQESLKQASRKREPRLKEIAPDENVRLSDIDINEQKYILSMIKAREREQSKRKLFFAQASGGHSGRQRKHTRQAGGSGNEPRPDPGPDLPPPVSEAERKLHRSIDSARYVFEVCEIISAAAAEEKALVRYVSERAEGDLEKLGRLLKAIRLVRRNPGAYQVKMVGSELEAAEVLIQKSVEQNYGGVM</sequence>
<dbReference type="GO" id="GO:0070987">
    <property type="term" value="P:error-free translesion synthesis"/>
    <property type="evidence" value="ECO:0007669"/>
    <property type="project" value="TreeGrafter"/>
</dbReference>
<dbReference type="InterPro" id="IPR036420">
    <property type="entry name" value="BRCT_dom_sf"/>
</dbReference>
<accession>A0A5B8MVB8</accession>
<dbReference type="NCBIfam" id="NF002677">
    <property type="entry name" value="PRK02406.1"/>
    <property type="match status" value="1"/>
</dbReference>
<proteinExistence type="inferred from homology"/>
<feature type="region of interest" description="Disordered" evidence="20">
    <location>
        <begin position="148"/>
        <end position="179"/>
    </location>
</feature>
<evidence type="ECO:0000259" key="22">
    <source>
        <dbReference type="PROSITE" id="PS50173"/>
    </source>
</evidence>
<evidence type="ECO:0000256" key="3">
    <source>
        <dbReference type="ARBA" id="ARBA00004496"/>
    </source>
</evidence>